<gene>
    <name evidence="2" type="ORF">GCM10023150_08350</name>
</gene>
<feature type="domain" description="Glycosyltransferase 2-like" evidence="1">
    <location>
        <begin position="10"/>
        <end position="138"/>
    </location>
</feature>
<protein>
    <recommendedName>
        <fullName evidence="1">Glycosyltransferase 2-like domain-containing protein</fullName>
    </recommendedName>
</protein>
<dbReference type="Proteomes" id="UP001501294">
    <property type="component" value="Unassembled WGS sequence"/>
</dbReference>
<sequence length="256" mass="29355">MPDINTHSYCVIIPNYNHTQHIEQVLTEIIRQQLPVIMVNDGSDATTTEFLKKLPSRFPSLELIHLEQNQGKGGAVIQGLICAHERGYSHAIQVDADGQHSISDIKQFITLSQSAPQAVICGIPDYDKTVPLGRLIPRYITHFWVWVETLSFRIKDSMCGFRLYPLSSTYDLINNNRIGKRMDFDTDILVRLDWKGVPIINLPTRVTYPEDGSSHFQMFKDNWLITKMHTRLVFGMLLRAPKLIARHFKPANRTMP</sequence>
<dbReference type="Pfam" id="PF00535">
    <property type="entry name" value="Glycos_transf_2"/>
    <property type="match status" value="1"/>
</dbReference>
<keyword evidence="3" id="KW-1185">Reference proteome</keyword>
<evidence type="ECO:0000313" key="3">
    <source>
        <dbReference type="Proteomes" id="UP001501294"/>
    </source>
</evidence>
<accession>A0ABP8HXG9</accession>
<proteinExistence type="predicted"/>
<dbReference type="CDD" id="cd04179">
    <property type="entry name" value="DPM_DPG-synthase_like"/>
    <property type="match status" value="1"/>
</dbReference>
<evidence type="ECO:0000259" key="1">
    <source>
        <dbReference type="Pfam" id="PF00535"/>
    </source>
</evidence>
<dbReference type="PANTHER" id="PTHR10859:SF91">
    <property type="entry name" value="DOLICHYL-PHOSPHATE BETA-GLUCOSYLTRANSFERASE"/>
    <property type="match status" value="1"/>
</dbReference>
<dbReference type="SUPFAM" id="SSF53448">
    <property type="entry name" value="Nucleotide-diphospho-sugar transferases"/>
    <property type="match status" value="1"/>
</dbReference>
<name>A0ABP8HXG9_9GAMM</name>
<dbReference type="EMBL" id="BAABFU010000001">
    <property type="protein sequence ID" value="GAA4346705.1"/>
    <property type="molecule type" value="Genomic_DNA"/>
</dbReference>
<dbReference type="PANTHER" id="PTHR10859">
    <property type="entry name" value="GLYCOSYL TRANSFERASE"/>
    <property type="match status" value="1"/>
</dbReference>
<dbReference type="InterPro" id="IPR001173">
    <property type="entry name" value="Glyco_trans_2-like"/>
</dbReference>
<dbReference type="InterPro" id="IPR029044">
    <property type="entry name" value="Nucleotide-diphossugar_trans"/>
</dbReference>
<dbReference type="Gene3D" id="3.90.550.10">
    <property type="entry name" value="Spore Coat Polysaccharide Biosynthesis Protein SpsA, Chain A"/>
    <property type="match status" value="1"/>
</dbReference>
<evidence type="ECO:0000313" key="2">
    <source>
        <dbReference type="EMBL" id="GAA4346705.1"/>
    </source>
</evidence>
<reference evidence="3" key="1">
    <citation type="journal article" date="2019" name="Int. J. Syst. Evol. Microbiol.">
        <title>The Global Catalogue of Microorganisms (GCM) 10K type strain sequencing project: providing services to taxonomists for standard genome sequencing and annotation.</title>
        <authorList>
            <consortium name="The Broad Institute Genomics Platform"/>
            <consortium name="The Broad Institute Genome Sequencing Center for Infectious Disease"/>
            <person name="Wu L."/>
            <person name="Ma J."/>
        </authorList>
    </citation>
    <scope>NUCLEOTIDE SEQUENCE [LARGE SCALE GENOMIC DNA]</scope>
    <source>
        <strain evidence="3">JCM 17727</strain>
    </source>
</reference>
<comment type="caution">
    <text evidence="2">The sequence shown here is derived from an EMBL/GenBank/DDBJ whole genome shotgun (WGS) entry which is preliminary data.</text>
</comment>
<organism evidence="2 3">
    <name type="scientific">Kangiella taiwanensis</name>
    <dbReference type="NCBI Taxonomy" id="1079179"/>
    <lineage>
        <taxon>Bacteria</taxon>
        <taxon>Pseudomonadati</taxon>
        <taxon>Pseudomonadota</taxon>
        <taxon>Gammaproteobacteria</taxon>
        <taxon>Kangiellales</taxon>
        <taxon>Kangiellaceae</taxon>
        <taxon>Kangiella</taxon>
    </lineage>
</organism>
<dbReference type="RefSeq" id="WP_223576846.1">
    <property type="nucleotide sequence ID" value="NZ_BAABFU010000001.1"/>
</dbReference>